<feature type="transmembrane region" description="Helical" evidence="2">
    <location>
        <begin position="55"/>
        <end position="74"/>
    </location>
</feature>
<evidence type="ECO:0000313" key="4">
    <source>
        <dbReference type="Proteomes" id="UP000289166"/>
    </source>
</evidence>
<dbReference type="PIRSF" id="PIRSF018579">
    <property type="entry name" value="Sbp"/>
    <property type="match status" value="1"/>
</dbReference>
<keyword evidence="1" id="KW-1003">Cell membrane</keyword>
<dbReference type="EMBL" id="RLII01000002">
    <property type="protein sequence ID" value="RXE60286.1"/>
    <property type="molecule type" value="Genomic_DNA"/>
</dbReference>
<dbReference type="RefSeq" id="WP_069194022.1">
    <property type="nucleotide sequence ID" value="NZ_RLII01000002.1"/>
</dbReference>
<protein>
    <submittedName>
        <fullName evidence="3">DUF1290 domain-containing protein</fullName>
    </submittedName>
</protein>
<comment type="caution">
    <text evidence="3">The sequence shown here is derived from an EMBL/GenBank/DDBJ whole genome shotgun (WGS) entry which is preliminary data.</text>
</comment>
<evidence type="ECO:0000256" key="2">
    <source>
        <dbReference type="SAM" id="Phobius"/>
    </source>
</evidence>
<reference evidence="4" key="1">
    <citation type="submission" date="2018-11" db="EMBL/GenBank/DDBJ databases">
        <title>Genome sequencing of a novel mesophilic and cellulolytic organism within the genus Hungateiclostridium.</title>
        <authorList>
            <person name="Rettenmaier R."/>
            <person name="Liebl W."/>
            <person name="Zverlov V."/>
        </authorList>
    </citation>
    <scope>NUCLEOTIDE SEQUENCE [LARGE SCALE GENOMIC DNA]</scope>
    <source>
        <strain evidence="4">N2K1</strain>
    </source>
</reference>
<sequence length="125" mass="13768">MIPLLGLIIGILIGVFIPYSIPEQYSSYVAVAILAALDSVFGGVVSTMQKKFDMGIFLSGFICNALLAAALTYIGDKLGIQIYFAAIFAFGNRLFLNFAVIRRFLLNKYSKKDNIKDNMLDNNEA</sequence>
<organism evidence="3 4">
    <name type="scientific">Acetivibrio mesophilus</name>
    <dbReference type="NCBI Taxonomy" id="2487273"/>
    <lineage>
        <taxon>Bacteria</taxon>
        <taxon>Bacillati</taxon>
        <taxon>Bacillota</taxon>
        <taxon>Clostridia</taxon>
        <taxon>Eubacteriales</taxon>
        <taxon>Oscillospiraceae</taxon>
        <taxon>Acetivibrio</taxon>
    </lineage>
</organism>
<feature type="transmembrane region" description="Helical" evidence="2">
    <location>
        <begin position="5"/>
        <end position="21"/>
    </location>
</feature>
<dbReference type="Proteomes" id="UP000289166">
    <property type="component" value="Unassembled WGS sequence"/>
</dbReference>
<comment type="subcellular location">
    <subcellularLocation>
        <location evidence="1">Cell membrane</location>
        <topology evidence="1">Multi-pass membrane protein</topology>
    </subcellularLocation>
</comment>
<evidence type="ECO:0000313" key="3">
    <source>
        <dbReference type="EMBL" id="RXE60286.1"/>
    </source>
</evidence>
<keyword evidence="1 2" id="KW-0812">Transmembrane</keyword>
<evidence type="ECO:0000256" key="1">
    <source>
        <dbReference type="PIRNR" id="PIRNR018579"/>
    </source>
</evidence>
<feature type="transmembrane region" description="Helical" evidence="2">
    <location>
        <begin position="80"/>
        <end position="101"/>
    </location>
</feature>
<comment type="similarity">
    <text evidence="1">Belongs to the sbp family.</text>
</comment>
<dbReference type="Pfam" id="PF06947">
    <property type="entry name" value="DUF1290"/>
    <property type="match status" value="1"/>
</dbReference>
<dbReference type="GO" id="GO:0005886">
    <property type="term" value="C:plasma membrane"/>
    <property type="evidence" value="ECO:0007669"/>
    <property type="project" value="UniProtKB-SubCell"/>
</dbReference>
<dbReference type="OrthoDB" id="9812056at2"/>
<feature type="transmembrane region" description="Helical" evidence="2">
    <location>
        <begin position="27"/>
        <end position="48"/>
    </location>
</feature>
<name>A0A4Q0I7A7_9FIRM</name>
<keyword evidence="4" id="KW-1185">Reference proteome</keyword>
<gene>
    <name evidence="3" type="ORF">EFD62_03435</name>
</gene>
<proteinExistence type="inferred from homology"/>
<dbReference type="InterPro" id="IPR009709">
    <property type="entry name" value="DUF1290"/>
</dbReference>
<keyword evidence="1 2" id="KW-0472">Membrane</keyword>
<keyword evidence="2" id="KW-1133">Transmembrane helix</keyword>
<dbReference type="AlphaFoldDB" id="A0A4Q0I7A7"/>
<accession>A0A4Q0I7A7</accession>